<comment type="subcellular location">
    <subcellularLocation>
        <location evidence="1">Membrane</location>
        <topology evidence="1">Multi-pass membrane protein</topology>
    </subcellularLocation>
</comment>
<reference evidence="7 8" key="1">
    <citation type="journal article" date="2016" name="Nat. Commun.">
        <title>Extremotolerant tardigrade genome and improved radiotolerance of human cultured cells by tardigrade-unique protein.</title>
        <authorList>
            <person name="Hashimoto T."/>
            <person name="Horikawa D.D."/>
            <person name="Saito Y."/>
            <person name="Kuwahara H."/>
            <person name="Kozuka-Hata H."/>
            <person name="Shin-I T."/>
            <person name="Minakuchi Y."/>
            <person name="Ohishi K."/>
            <person name="Motoyama A."/>
            <person name="Aizu T."/>
            <person name="Enomoto A."/>
            <person name="Kondo K."/>
            <person name="Tanaka S."/>
            <person name="Hara Y."/>
            <person name="Koshikawa S."/>
            <person name="Sagara H."/>
            <person name="Miura T."/>
            <person name="Yokobori S."/>
            <person name="Miyagawa K."/>
            <person name="Suzuki Y."/>
            <person name="Kubo T."/>
            <person name="Oyama M."/>
            <person name="Kohara Y."/>
            <person name="Fujiyama A."/>
            <person name="Arakawa K."/>
            <person name="Katayama T."/>
            <person name="Toyoda A."/>
            <person name="Kunieda T."/>
        </authorList>
    </citation>
    <scope>NUCLEOTIDE SEQUENCE [LARGE SCALE GENOMIC DNA]</scope>
    <source>
        <strain evidence="7 8">YOKOZUNA-1</strain>
    </source>
</reference>
<gene>
    <name evidence="7" type="primary">RvY_12185-1</name>
    <name evidence="7" type="synonym">RvY_12185.1</name>
    <name evidence="7" type="ORF">RvY_12185</name>
</gene>
<sequence length="322" mass="36541">MNDGVDGKGPAVTIQMEQPIASLNSPKAPLDGPDGLVPYDPLNQSPEQLVEGPLTSQKTSTACTEFWCHGATIFRLFYQGAIIAGIVLIVLGAVEPSNFQVLLWVGVGVLPTCYLIYLVDTFCFNRNLKYLSNVGLINGIQNHIAEVKQAVPVICWHMTCYHNETRYRRVSYQSNGKTCYRTESHTVRCNTWSGSQPFLFSSCWDASPPDMSGLGQYKQTRIKFYKTFAFEDPNTEMSFIAQRDGFVAANRWRDIHYDFTEEFTVPGFQTAVVASTTTERPFYLKKRYYFLAVLFLMELPYSFCLKKGCPVSRFTYKKIIRC</sequence>
<name>A0A1D1VSF3_RAMVA</name>
<dbReference type="Proteomes" id="UP000186922">
    <property type="component" value="Unassembled WGS sequence"/>
</dbReference>
<keyword evidence="8" id="KW-1185">Reference proteome</keyword>
<comment type="caution">
    <text evidence="7">The sequence shown here is derived from an EMBL/GenBank/DDBJ whole genome shotgun (WGS) entry which is preliminary data.</text>
</comment>
<dbReference type="InterPro" id="IPR026767">
    <property type="entry name" value="Tmem151"/>
</dbReference>
<evidence type="ECO:0000256" key="1">
    <source>
        <dbReference type="ARBA" id="ARBA00004141"/>
    </source>
</evidence>
<comment type="similarity">
    <text evidence="2">Belongs to the TMEM151 family.</text>
</comment>
<feature type="transmembrane region" description="Helical" evidence="6">
    <location>
        <begin position="288"/>
        <end position="303"/>
    </location>
</feature>
<accession>A0A1D1VSF3</accession>
<organism evidence="7 8">
    <name type="scientific">Ramazzottius varieornatus</name>
    <name type="common">Water bear</name>
    <name type="synonym">Tardigrade</name>
    <dbReference type="NCBI Taxonomy" id="947166"/>
    <lineage>
        <taxon>Eukaryota</taxon>
        <taxon>Metazoa</taxon>
        <taxon>Ecdysozoa</taxon>
        <taxon>Tardigrada</taxon>
        <taxon>Eutardigrada</taxon>
        <taxon>Parachela</taxon>
        <taxon>Hypsibioidea</taxon>
        <taxon>Ramazzottiidae</taxon>
        <taxon>Ramazzottius</taxon>
    </lineage>
</organism>
<dbReference type="PANTHER" id="PTHR31893">
    <property type="entry name" value="TRANSMEMBRANE PROTEIN 151 HOMOLOG"/>
    <property type="match status" value="1"/>
</dbReference>
<feature type="transmembrane region" description="Helical" evidence="6">
    <location>
        <begin position="76"/>
        <end position="94"/>
    </location>
</feature>
<evidence type="ECO:0000256" key="3">
    <source>
        <dbReference type="ARBA" id="ARBA00022692"/>
    </source>
</evidence>
<dbReference type="PANTHER" id="PTHR31893:SF5">
    <property type="entry name" value="TRANSMEMBRANE PROTEIN 151 HOMOLOG"/>
    <property type="match status" value="1"/>
</dbReference>
<evidence type="ECO:0000313" key="8">
    <source>
        <dbReference type="Proteomes" id="UP000186922"/>
    </source>
</evidence>
<dbReference type="EMBL" id="BDGG01000007">
    <property type="protein sequence ID" value="GAV01479.1"/>
    <property type="molecule type" value="Genomic_DNA"/>
</dbReference>
<evidence type="ECO:0000256" key="4">
    <source>
        <dbReference type="ARBA" id="ARBA00022989"/>
    </source>
</evidence>
<evidence type="ECO:0000256" key="2">
    <source>
        <dbReference type="ARBA" id="ARBA00009583"/>
    </source>
</evidence>
<protein>
    <submittedName>
        <fullName evidence="7">Uncharacterized protein</fullName>
    </submittedName>
</protein>
<dbReference type="OrthoDB" id="5981492at2759"/>
<dbReference type="GO" id="GO:0016020">
    <property type="term" value="C:membrane"/>
    <property type="evidence" value="ECO:0007669"/>
    <property type="project" value="UniProtKB-SubCell"/>
</dbReference>
<dbReference type="Pfam" id="PF14857">
    <property type="entry name" value="TMEM151"/>
    <property type="match status" value="1"/>
</dbReference>
<evidence type="ECO:0000256" key="5">
    <source>
        <dbReference type="ARBA" id="ARBA00023136"/>
    </source>
</evidence>
<keyword evidence="3 6" id="KW-0812">Transmembrane</keyword>
<feature type="transmembrane region" description="Helical" evidence="6">
    <location>
        <begin position="100"/>
        <end position="119"/>
    </location>
</feature>
<evidence type="ECO:0000256" key="6">
    <source>
        <dbReference type="SAM" id="Phobius"/>
    </source>
</evidence>
<proteinExistence type="inferred from homology"/>
<keyword evidence="5 6" id="KW-0472">Membrane</keyword>
<dbReference type="AlphaFoldDB" id="A0A1D1VSF3"/>
<evidence type="ECO:0000313" key="7">
    <source>
        <dbReference type="EMBL" id="GAV01479.1"/>
    </source>
</evidence>
<keyword evidence="4 6" id="KW-1133">Transmembrane helix</keyword>